<dbReference type="InterPro" id="IPR011429">
    <property type="entry name" value="Cyt_c_Planctomycete-type"/>
</dbReference>
<gene>
    <name evidence="7" type="ORF">Mal48_09360</name>
</gene>
<dbReference type="Pfam" id="PF07583">
    <property type="entry name" value="PSCyt2"/>
    <property type="match status" value="1"/>
</dbReference>
<evidence type="ECO:0000256" key="2">
    <source>
        <dbReference type="ARBA" id="ARBA00022723"/>
    </source>
</evidence>
<dbReference type="EMBL" id="CP036267">
    <property type="protein sequence ID" value="QDT31701.1"/>
    <property type="molecule type" value="Genomic_DNA"/>
</dbReference>
<feature type="chain" id="PRO_5021821327" evidence="5">
    <location>
        <begin position="27"/>
        <end position="956"/>
    </location>
</feature>
<sequence length="956" mass="108748" precursor="true">MQSFQFPRIVLIAIAVVCFCGAISFAAEELPADVHFVRHVFPTLQTKCFTCHGDDEGELRGDLNLKTQVDLLKGGESGETSVVAGKPDESLLYLAVTRNSDVVGAMPPKENDALTKQQVAAIKTWIERGAVWPSEKRIVEIRKEYQSQWDAEDGIPIQTSGGLSDDWTNRRYETENLWAYQPLWADPDGVLKAAQENSIDVLINNRLNEIGLPSSQRADRRTLIRRATYDLIGLPPTIQEIENFLNDPAEDFVAFQTVVERLLESPHYGERWGQHWLDVVRYADSSGFANDYERGNAWRYRDYVVRSFNEDKPYDQFVREQIAGDEIDPTNPENLIAVGFLRMGPWELTGMEVPKVARQRFLDDVTDIVGQTFLGHMLQCARCHDHKFDPVPTRDYYSIQAAFATTQLVERHVDFMKEENVSGFEERELLLARRKHYLAMLNDLNKKKTIQAARDWYRDEEKDSSHFEAIFNKLVEKKGGEEKVNVGEVRTAMQKAKIDPSLIPPRHVGFQPADFGKERVARKGLERLLWRLDRYDPYALSVYNGKTLQRKSVSAPVRMPKNPRGQGELEESFILTGGDPFSPSLPVTPGNLSAVSFTGSNVPRTESIYDRRLELANWIASKENPLTARVMVNRIWQGHFGQGIAGNPNNFGTTGKKPTHPKLLDYLAREFMDSGWSVKHMHRKIMASDAYCRSSKHSDTQQLNALDPLRETYAVFLPRRLEAEEIRDSMLAVSGELNPEIGGIPSRPEMNLEAALQPRQVMGTFAEGWQPSVSPEQRHRRSIYSLKIRGLGDPFMEVFNSPGSDLSCEKREASTVTPQVFALMNNEQTYARGLAMANSTLEKSPQASDSEIIQAIYQRTLGRVPVDLELNACLSHWQQMTKRHQTLEIERIEYPTEVEREAVEENTGEKFRFTEPLEFYQNFVPDLQAADVDARTRALAEVCLVLLNSNEFLYVY</sequence>
<dbReference type="PROSITE" id="PS51007">
    <property type="entry name" value="CYTC"/>
    <property type="match status" value="1"/>
</dbReference>
<dbReference type="InterPro" id="IPR022655">
    <property type="entry name" value="DUF1553"/>
</dbReference>
<evidence type="ECO:0000256" key="5">
    <source>
        <dbReference type="SAM" id="SignalP"/>
    </source>
</evidence>
<protein>
    <submittedName>
        <fullName evidence="7">Planctomycete cytochrome C</fullName>
    </submittedName>
</protein>
<keyword evidence="5" id="KW-0732">Signal</keyword>
<reference evidence="7 8" key="1">
    <citation type="submission" date="2019-02" db="EMBL/GenBank/DDBJ databases">
        <title>Deep-cultivation of Planctomycetes and their phenomic and genomic characterization uncovers novel biology.</title>
        <authorList>
            <person name="Wiegand S."/>
            <person name="Jogler M."/>
            <person name="Boedeker C."/>
            <person name="Pinto D."/>
            <person name="Vollmers J."/>
            <person name="Rivas-Marin E."/>
            <person name="Kohn T."/>
            <person name="Peeters S.H."/>
            <person name="Heuer A."/>
            <person name="Rast P."/>
            <person name="Oberbeckmann S."/>
            <person name="Bunk B."/>
            <person name="Jeske O."/>
            <person name="Meyerdierks A."/>
            <person name="Storesund J.E."/>
            <person name="Kallscheuer N."/>
            <person name="Luecker S."/>
            <person name="Lage O.M."/>
            <person name="Pohl T."/>
            <person name="Merkel B.J."/>
            <person name="Hornburger P."/>
            <person name="Mueller R.-W."/>
            <person name="Bruemmer F."/>
            <person name="Labrenz M."/>
            <person name="Spormann A.M."/>
            <person name="Op den Camp H."/>
            <person name="Overmann J."/>
            <person name="Amann R."/>
            <person name="Jetten M.S.M."/>
            <person name="Mascher T."/>
            <person name="Medema M.H."/>
            <person name="Devos D.P."/>
            <person name="Kaster A.-K."/>
            <person name="Ovreas L."/>
            <person name="Rohde M."/>
            <person name="Galperin M.Y."/>
            <person name="Jogler C."/>
        </authorList>
    </citation>
    <scope>NUCLEOTIDE SEQUENCE [LARGE SCALE GENOMIC DNA]</scope>
    <source>
        <strain evidence="7 8">Mal48</strain>
    </source>
</reference>
<evidence type="ECO:0000313" key="8">
    <source>
        <dbReference type="Proteomes" id="UP000315724"/>
    </source>
</evidence>
<keyword evidence="8" id="KW-1185">Reference proteome</keyword>
<dbReference type="PANTHER" id="PTHR35889:SF3">
    <property type="entry name" value="F-BOX DOMAIN-CONTAINING PROTEIN"/>
    <property type="match status" value="1"/>
</dbReference>
<dbReference type="RefSeq" id="WP_145196481.1">
    <property type="nucleotide sequence ID" value="NZ_CP036267.1"/>
</dbReference>
<dbReference type="Pfam" id="PF07587">
    <property type="entry name" value="PSD1"/>
    <property type="match status" value="1"/>
</dbReference>
<dbReference type="GO" id="GO:0020037">
    <property type="term" value="F:heme binding"/>
    <property type="evidence" value="ECO:0007669"/>
    <property type="project" value="InterPro"/>
</dbReference>
<dbReference type="InterPro" id="IPR011444">
    <property type="entry name" value="DUF1549"/>
</dbReference>
<feature type="signal peptide" evidence="5">
    <location>
        <begin position="1"/>
        <end position="26"/>
    </location>
</feature>
<dbReference type="SUPFAM" id="SSF46626">
    <property type="entry name" value="Cytochrome c"/>
    <property type="match status" value="1"/>
</dbReference>
<evidence type="ECO:0000256" key="1">
    <source>
        <dbReference type="ARBA" id="ARBA00022617"/>
    </source>
</evidence>
<dbReference type="GO" id="GO:0009055">
    <property type="term" value="F:electron transfer activity"/>
    <property type="evidence" value="ECO:0007669"/>
    <property type="project" value="InterPro"/>
</dbReference>
<name>A0A517QJ78_9PLAN</name>
<dbReference type="PANTHER" id="PTHR35889">
    <property type="entry name" value="CYCLOINULO-OLIGOSACCHARIDE FRUCTANOTRANSFERASE-RELATED"/>
    <property type="match status" value="1"/>
</dbReference>
<dbReference type="OrthoDB" id="127107at2"/>
<proteinExistence type="predicted"/>
<keyword evidence="1 4" id="KW-0349">Heme</keyword>
<keyword evidence="2 4" id="KW-0479">Metal-binding</keyword>
<feature type="domain" description="Cytochrome c" evidence="6">
    <location>
        <begin position="32"/>
        <end position="130"/>
    </location>
</feature>
<dbReference type="KEGG" id="tpol:Mal48_09360"/>
<dbReference type="AlphaFoldDB" id="A0A517QJ78"/>
<dbReference type="Proteomes" id="UP000315724">
    <property type="component" value="Chromosome"/>
</dbReference>
<evidence type="ECO:0000256" key="3">
    <source>
        <dbReference type="ARBA" id="ARBA00023004"/>
    </source>
</evidence>
<accession>A0A517QJ78</accession>
<evidence type="ECO:0000259" key="6">
    <source>
        <dbReference type="PROSITE" id="PS51007"/>
    </source>
</evidence>
<evidence type="ECO:0000313" key="7">
    <source>
        <dbReference type="EMBL" id="QDT31701.1"/>
    </source>
</evidence>
<dbReference type="GO" id="GO:0046872">
    <property type="term" value="F:metal ion binding"/>
    <property type="evidence" value="ECO:0007669"/>
    <property type="project" value="UniProtKB-KW"/>
</dbReference>
<dbReference type="Pfam" id="PF07635">
    <property type="entry name" value="PSCyt1"/>
    <property type="match status" value="1"/>
</dbReference>
<keyword evidence="3 4" id="KW-0408">Iron</keyword>
<organism evidence="7 8">
    <name type="scientific">Thalassoglobus polymorphus</name>
    <dbReference type="NCBI Taxonomy" id="2527994"/>
    <lineage>
        <taxon>Bacteria</taxon>
        <taxon>Pseudomonadati</taxon>
        <taxon>Planctomycetota</taxon>
        <taxon>Planctomycetia</taxon>
        <taxon>Planctomycetales</taxon>
        <taxon>Planctomycetaceae</taxon>
        <taxon>Thalassoglobus</taxon>
    </lineage>
</organism>
<dbReference type="InterPro" id="IPR009056">
    <property type="entry name" value="Cyt_c-like_dom"/>
</dbReference>
<dbReference type="InterPro" id="IPR036909">
    <property type="entry name" value="Cyt_c-like_dom_sf"/>
</dbReference>
<evidence type="ECO:0000256" key="4">
    <source>
        <dbReference type="PROSITE-ProRule" id="PRU00433"/>
    </source>
</evidence>